<dbReference type="FunCoup" id="A0A6P7YD89">
    <property type="interactions" value="214"/>
</dbReference>
<evidence type="ECO:0000256" key="4">
    <source>
        <dbReference type="ARBA" id="ARBA00022963"/>
    </source>
</evidence>
<dbReference type="AlphaFoldDB" id="A0A6P7YD89"/>
<evidence type="ECO:0000256" key="7">
    <source>
        <dbReference type="RuleBase" id="RU364138"/>
    </source>
</evidence>
<feature type="chain" id="PRO_5028505562" description="Phospholipase B-like" evidence="7">
    <location>
        <begin position="28"/>
        <end position="543"/>
    </location>
</feature>
<evidence type="ECO:0000313" key="9">
    <source>
        <dbReference type="RefSeq" id="XP_030063008.1"/>
    </source>
</evidence>
<evidence type="ECO:0000313" key="8">
    <source>
        <dbReference type="Proteomes" id="UP000515156"/>
    </source>
</evidence>
<dbReference type="InParanoid" id="A0A6P7YD89"/>
<keyword evidence="8" id="KW-1185">Reference proteome</keyword>
<dbReference type="Proteomes" id="UP000515156">
    <property type="component" value="Chromosome 1"/>
</dbReference>
<dbReference type="PANTHER" id="PTHR12370">
    <property type="entry name" value="PHOSPHOLIPASE B-RELATED"/>
    <property type="match status" value="1"/>
</dbReference>
<accession>A0A6P7YD89</accession>
<dbReference type="Pfam" id="PF04916">
    <property type="entry name" value="Phospholip_B"/>
    <property type="match status" value="1"/>
</dbReference>
<keyword evidence="3 7" id="KW-0378">Hydrolase</keyword>
<reference evidence="9" key="1">
    <citation type="submission" date="2025-08" db="UniProtKB">
        <authorList>
            <consortium name="RefSeq"/>
        </authorList>
    </citation>
    <scope>IDENTIFICATION</scope>
</reference>
<keyword evidence="5 7" id="KW-0443">Lipid metabolism</keyword>
<dbReference type="InterPro" id="IPR043040">
    <property type="entry name" value="PLipase_B-like_dom1"/>
</dbReference>
<proteinExistence type="inferred from homology"/>
<keyword evidence="6" id="KW-0325">Glycoprotein</keyword>
<protein>
    <recommendedName>
        <fullName evidence="7">Phospholipase B-like</fullName>
        <ecNumber evidence="7">3.1.1.-</ecNumber>
    </recommendedName>
</protein>
<evidence type="ECO:0000256" key="2">
    <source>
        <dbReference type="ARBA" id="ARBA00022729"/>
    </source>
</evidence>
<dbReference type="GeneID" id="115472754"/>
<evidence type="ECO:0000256" key="6">
    <source>
        <dbReference type="ARBA" id="ARBA00023180"/>
    </source>
</evidence>
<dbReference type="CTD" id="79887"/>
<evidence type="ECO:0000256" key="5">
    <source>
        <dbReference type="ARBA" id="ARBA00023098"/>
    </source>
</evidence>
<dbReference type="Gene3D" id="2.10.70.60">
    <property type="entry name" value="Phospholipase B-like, domain 1"/>
    <property type="match status" value="1"/>
</dbReference>
<dbReference type="Gene3D" id="1.10.439.20">
    <property type="entry name" value="Phospholipase B-like, domain 2"/>
    <property type="match status" value="1"/>
</dbReference>
<dbReference type="GO" id="GO:0005576">
    <property type="term" value="C:extracellular region"/>
    <property type="evidence" value="ECO:0007669"/>
    <property type="project" value="TreeGrafter"/>
</dbReference>
<dbReference type="KEGG" id="muo:115472754"/>
<dbReference type="OrthoDB" id="419508at2759"/>
<comment type="function">
    <text evidence="7">Putative phospholipase.</text>
</comment>
<name>A0A6P7YD89_9AMPH</name>
<evidence type="ECO:0000256" key="1">
    <source>
        <dbReference type="ARBA" id="ARBA00007835"/>
    </source>
</evidence>
<keyword evidence="4 7" id="KW-0442">Lipid degradation</keyword>
<feature type="signal peptide" evidence="7">
    <location>
        <begin position="1"/>
        <end position="27"/>
    </location>
</feature>
<dbReference type="InterPro" id="IPR043041">
    <property type="entry name" value="PLipase_B-like_dom2"/>
</dbReference>
<dbReference type="InterPro" id="IPR007000">
    <property type="entry name" value="PLipase_B-like"/>
</dbReference>
<keyword evidence="2 7" id="KW-0732">Signal</keyword>
<dbReference type="PANTHER" id="PTHR12370:SF1">
    <property type="entry name" value="PHOSPHOLIPASE B-LIKE 1"/>
    <property type="match status" value="1"/>
</dbReference>
<dbReference type="RefSeq" id="XP_030063008.1">
    <property type="nucleotide sequence ID" value="XM_030207148.1"/>
</dbReference>
<organism evidence="8 9">
    <name type="scientific">Microcaecilia unicolor</name>
    <dbReference type="NCBI Taxonomy" id="1415580"/>
    <lineage>
        <taxon>Eukaryota</taxon>
        <taxon>Metazoa</taxon>
        <taxon>Chordata</taxon>
        <taxon>Craniata</taxon>
        <taxon>Vertebrata</taxon>
        <taxon>Euteleostomi</taxon>
        <taxon>Amphibia</taxon>
        <taxon>Gymnophiona</taxon>
        <taxon>Siphonopidae</taxon>
        <taxon>Microcaecilia</taxon>
    </lineage>
</organism>
<sequence>MFGSGMSIMPRALSFCSLLLCTAGALAGIQYATLYWASEKTIKVKGALDRNGDAYGFYNDTIQSTGWGVLEIRAGYGTRVNKNNNIMFAAGYLEGYLTARHMYNHFANLYPQLINNASMQKPVEDFLWRQYQWTKKQITLNQDDPFWRHAGYVIAQLDGLHDGAAKWAKLHAQKPLSIINILFLNGVGDLLDLIPVLFPSVKTNWMFINRTAPGDYRWDVDHCSALIKVLPGFENVLFAHSSWYTYASTLRIYKHWDFNISDANTSTGKMSFSSYPGFLESLDDFYLLGSGLVMLQTTNSIFNKTLFEYMVPEALFTWQRVRIANMMADSGTTWALTFSRYNSGTYNSQYMILDWKKIKLEKSIDKGTLTIVEQVPTLVVYSDQTSILRKGYWPSYNIPFHEIIYNISGYPDMVEHVGNLLSYDLAPRASIFRRDQAKVVDMESLKYIMRYNNYRADPYAKNNSCNTICCRGDLVPVSPSPFGCYDSKVADITLASQFTAFAINGPTVEDGLPAFRWSRFNETVHQGLPEVYNFSFVKMKPIL</sequence>
<gene>
    <name evidence="9" type="primary">PLBD1</name>
</gene>
<dbReference type="GO" id="GO:0009395">
    <property type="term" value="P:phospholipid catabolic process"/>
    <property type="evidence" value="ECO:0007669"/>
    <property type="project" value="TreeGrafter"/>
</dbReference>
<dbReference type="GO" id="GO:0004620">
    <property type="term" value="F:phospholipase activity"/>
    <property type="evidence" value="ECO:0007669"/>
    <property type="project" value="InterPro"/>
</dbReference>
<dbReference type="EC" id="3.1.1.-" evidence="7"/>
<evidence type="ECO:0000256" key="3">
    <source>
        <dbReference type="ARBA" id="ARBA00022801"/>
    </source>
</evidence>
<dbReference type="Gene3D" id="3.60.60.20">
    <property type="match status" value="1"/>
</dbReference>
<comment type="similarity">
    <text evidence="1 7">Belongs to the phospholipase B-like family.</text>
</comment>
<dbReference type="InterPro" id="IPR043042">
    <property type="entry name" value="PLipase_B-like_dom3"/>
</dbReference>